<dbReference type="PANTHER" id="PTHR43133:SF8">
    <property type="entry name" value="RNA POLYMERASE SIGMA FACTOR HI_1459-RELATED"/>
    <property type="match status" value="1"/>
</dbReference>
<dbReference type="NCBIfam" id="TIGR02937">
    <property type="entry name" value="sigma70-ECF"/>
    <property type="match status" value="1"/>
</dbReference>
<sequence>MDPAAEGVQELHRKYYVTIWRYVKHRVDGVDTETIAADVFVTAWQHPERIPAGAELAWLITVAEWKVRNAVRSKQKHAKSVAAVRETIDPEAAHLAMERGSLAPVIYEDALRRLKDNERKLLVLVVLEFSTTEIADILGCKRTTASMRITRLQAKLAAWYGEKSPDDDEDPEVRSVEGRKP</sequence>
<evidence type="ECO:0000256" key="3">
    <source>
        <dbReference type="ARBA" id="ARBA00023082"/>
    </source>
</evidence>
<keyword evidence="4" id="KW-0238">DNA-binding</keyword>
<keyword evidence="9" id="KW-1185">Reference proteome</keyword>
<dbReference type="PANTHER" id="PTHR43133">
    <property type="entry name" value="RNA POLYMERASE ECF-TYPE SIGMA FACTO"/>
    <property type="match status" value="1"/>
</dbReference>
<protein>
    <recommendedName>
        <fullName evidence="7">RNA polymerase sigma factor 70 region 4 type 2 domain-containing protein</fullName>
    </recommendedName>
</protein>
<proteinExistence type="inferred from homology"/>
<dbReference type="InterPro" id="IPR013324">
    <property type="entry name" value="RNA_pol_sigma_r3/r4-like"/>
</dbReference>
<keyword evidence="5" id="KW-0804">Transcription</keyword>
<evidence type="ECO:0000256" key="5">
    <source>
        <dbReference type="ARBA" id="ARBA00023163"/>
    </source>
</evidence>
<dbReference type="RefSeq" id="WP_173054824.1">
    <property type="nucleotide sequence ID" value="NZ_BAABGO010000075.1"/>
</dbReference>
<evidence type="ECO:0000259" key="7">
    <source>
        <dbReference type="Pfam" id="PF08281"/>
    </source>
</evidence>
<dbReference type="Pfam" id="PF08281">
    <property type="entry name" value="Sigma70_r4_2"/>
    <property type="match status" value="1"/>
</dbReference>
<keyword evidence="2" id="KW-0805">Transcription regulation</keyword>
<comment type="similarity">
    <text evidence="1">Belongs to the sigma-70 factor family. ECF subfamily.</text>
</comment>
<evidence type="ECO:0000313" key="9">
    <source>
        <dbReference type="Proteomes" id="UP000482800"/>
    </source>
</evidence>
<dbReference type="Proteomes" id="UP000482800">
    <property type="component" value="Unassembled WGS sequence"/>
</dbReference>
<dbReference type="GO" id="GO:0003677">
    <property type="term" value="F:DNA binding"/>
    <property type="evidence" value="ECO:0007669"/>
    <property type="project" value="UniProtKB-KW"/>
</dbReference>
<evidence type="ECO:0000256" key="2">
    <source>
        <dbReference type="ARBA" id="ARBA00023015"/>
    </source>
</evidence>
<feature type="region of interest" description="Disordered" evidence="6">
    <location>
        <begin position="160"/>
        <end position="181"/>
    </location>
</feature>
<reference evidence="8 9" key="1">
    <citation type="submission" date="2020-03" db="EMBL/GenBank/DDBJ databases">
        <title>Whole genome shotgun sequence of Phytohabitans houttuyneae NBRC 108639.</title>
        <authorList>
            <person name="Komaki H."/>
            <person name="Tamura T."/>
        </authorList>
    </citation>
    <scope>NUCLEOTIDE SEQUENCE [LARGE SCALE GENOMIC DNA]</scope>
    <source>
        <strain evidence="8 9">NBRC 108639</strain>
    </source>
</reference>
<reference evidence="8 9" key="2">
    <citation type="submission" date="2020-03" db="EMBL/GenBank/DDBJ databases">
        <authorList>
            <person name="Ichikawa N."/>
            <person name="Kimura A."/>
            <person name="Kitahashi Y."/>
            <person name="Uohara A."/>
        </authorList>
    </citation>
    <scope>NUCLEOTIDE SEQUENCE [LARGE SCALE GENOMIC DNA]</scope>
    <source>
        <strain evidence="8 9">NBRC 108639</strain>
    </source>
</reference>
<dbReference type="Gene3D" id="1.10.1740.10">
    <property type="match status" value="1"/>
</dbReference>
<dbReference type="SUPFAM" id="SSF88659">
    <property type="entry name" value="Sigma3 and sigma4 domains of RNA polymerase sigma factors"/>
    <property type="match status" value="1"/>
</dbReference>
<dbReference type="SUPFAM" id="SSF88946">
    <property type="entry name" value="Sigma2 domain of RNA polymerase sigma factors"/>
    <property type="match status" value="1"/>
</dbReference>
<dbReference type="InterPro" id="IPR036388">
    <property type="entry name" value="WH-like_DNA-bd_sf"/>
</dbReference>
<dbReference type="InterPro" id="IPR013249">
    <property type="entry name" value="RNA_pol_sigma70_r4_t2"/>
</dbReference>
<organism evidence="8 9">
    <name type="scientific">Phytohabitans houttuyneae</name>
    <dbReference type="NCBI Taxonomy" id="1076126"/>
    <lineage>
        <taxon>Bacteria</taxon>
        <taxon>Bacillati</taxon>
        <taxon>Actinomycetota</taxon>
        <taxon>Actinomycetes</taxon>
        <taxon>Micromonosporales</taxon>
        <taxon>Micromonosporaceae</taxon>
    </lineage>
</organism>
<feature type="compositionally biased region" description="Basic and acidic residues" evidence="6">
    <location>
        <begin position="172"/>
        <end position="181"/>
    </location>
</feature>
<feature type="domain" description="RNA polymerase sigma factor 70 region 4 type 2" evidence="7">
    <location>
        <begin position="107"/>
        <end position="151"/>
    </location>
</feature>
<evidence type="ECO:0000256" key="4">
    <source>
        <dbReference type="ARBA" id="ARBA00023125"/>
    </source>
</evidence>
<comment type="caution">
    <text evidence="8">The sequence shown here is derived from an EMBL/GenBank/DDBJ whole genome shotgun (WGS) entry which is preliminary data.</text>
</comment>
<dbReference type="InterPro" id="IPR014284">
    <property type="entry name" value="RNA_pol_sigma-70_dom"/>
</dbReference>
<dbReference type="EMBL" id="BLPF01000001">
    <property type="protein sequence ID" value="GFJ77426.1"/>
    <property type="molecule type" value="Genomic_DNA"/>
</dbReference>
<dbReference type="InterPro" id="IPR039425">
    <property type="entry name" value="RNA_pol_sigma-70-like"/>
</dbReference>
<dbReference type="GO" id="GO:0016987">
    <property type="term" value="F:sigma factor activity"/>
    <property type="evidence" value="ECO:0007669"/>
    <property type="project" value="UniProtKB-KW"/>
</dbReference>
<evidence type="ECO:0000256" key="1">
    <source>
        <dbReference type="ARBA" id="ARBA00010641"/>
    </source>
</evidence>
<name>A0A6V8K608_9ACTN</name>
<dbReference type="AlphaFoldDB" id="A0A6V8K608"/>
<evidence type="ECO:0000256" key="6">
    <source>
        <dbReference type="SAM" id="MobiDB-lite"/>
    </source>
</evidence>
<keyword evidence="3" id="KW-0731">Sigma factor</keyword>
<dbReference type="GO" id="GO:0006352">
    <property type="term" value="P:DNA-templated transcription initiation"/>
    <property type="evidence" value="ECO:0007669"/>
    <property type="project" value="InterPro"/>
</dbReference>
<dbReference type="InterPro" id="IPR013325">
    <property type="entry name" value="RNA_pol_sigma_r2"/>
</dbReference>
<gene>
    <name evidence="8" type="ORF">Phou_016060</name>
</gene>
<evidence type="ECO:0000313" key="8">
    <source>
        <dbReference type="EMBL" id="GFJ77426.1"/>
    </source>
</evidence>
<accession>A0A6V8K608</accession>
<dbReference type="Gene3D" id="1.10.10.10">
    <property type="entry name" value="Winged helix-like DNA-binding domain superfamily/Winged helix DNA-binding domain"/>
    <property type="match status" value="1"/>
</dbReference>